<dbReference type="GO" id="GO:0046872">
    <property type="term" value="F:metal ion binding"/>
    <property type="evidence" value="ECO:0007669"/>
    <property type="project" value="UniProtKB-KW"/>
</dbReference>
<organism evidence="9 10">
    <name type="scientific">Anaeromyces robustus</name>
    <dbReference type="NCBI Taxonomy" id="1754192"/>
    <lineage>
        <taxon>Eukaryota</taxon>
        <taxon>Fungi</taxon>
        <taxon>Fungi incertae sedis</taxon>
        <taxon>Chytridiomycota</taxon>
        <taxon>Chytridiomycota incertae sedis</taxon>
        <taxon>Neocallimastigomycetes</taxon>
        <taxon>Neocallimastigales</taxon>
        <taxon>Neocallimastigaceae</taxon>
        <taxon>Anaeromyces</taxon>
    </lineage>
</organism>
<keyword evidence="7" id="KW-0554">One-carbon metabolism</keyword>
<dbReference type="GO" id="GO:0005524">
    <property type="term" value="F:ATP binding"/>
    <property type="evidence" value="ECO:0007669"/>
    <property type="project" value="UniProtKB-KW"/>
</dbReference>
<evidence type="ECO:0000256" key="2">
    <source>
        <dbReference type="ARBA" id="ARBA00022598"/>
    </source>
</evidence>
<dbReference type="InterPro" id="IPR013221">
    <property type="entry name" value="Mur_ligase_cen"/>
</dbReference>
<keyword evidence="5 7" id="KW-0067">ATP-binding</keyword>
<dbReference type="PANTHER" id="PTHR11136:SF0">
    <property type="entry name" value="DIHYDROFOLATE SYNTHETASE-RELATED"/>
    <property type="match status" value="1"/>
</dbReference>
<dbReference type="AlphaFoldDB" id="A0A1Y1XG36"/>
<reference evidence="9 10" key="2">
    <citation type="submission" date="2016-08" db="EMBL/GenBank/DDBJ databases">
        <title>Pervasive Adenine N6-methylation of Active Genes in Fungi.</title>
        <authorList>
            <consortium name="DOE Joint Genome Institute"/>
            <person name="Mondo S.J."/>
            <person name="Dannebaum R.O."/>
            <person name="Kuo R.C."/>
            <person name="Labutti K."/>
            <person name="Haridas S."/>
            <person name="Kuo A."/>
            <person name="Salamov A."/>
            <person name="Ahrendt S.R."/>
            <person name="Lipzen A."/>
            <person name="Sullivan W."/>
            <person name="Andreopoulos W.B."/>
            <person name="Clum A."/>
            <person name="Lindquist E."/>
            <person name="Daum C."/>
            <person name="Ramamoorthy G.K."/>
            <person name="Gryganskyi A."/>
            <person name="Culley D."/>
            <person name="Magnuson J.K."/>
            <person name="James T.Y."/>
            <person name="O'Malley M.A."/>
            <person name="Stajich J.E."/>
            <person name="Spatafora J.W."/>
            <person name="Visel A."/>
            <person name="Grigoriev I.V."/>
        </authorList>
    </citation>
    <scope>NUCLEOTIDE SEQUENCE [LARGE SCALE GENOMIC DNA]</scope>
    <source>
        <strain evidence="9 10">S4</strain>
    </source>
</reference>
<dbReference type="EC" id="6.3.2.12" evidence="7"/>
<keyword evidence="2 7" id="KW-0436">Ligase</keyword>
<keyword evidence="6" id="KW-0460">Magnesium</keyword>
<dbReference type="PANTHER" id="PTHR11136">
    <property type="entry name" value="FOLYLPOLYGLUTAMATE SYNTHASE-RELATED"/>
    <property type="match status" value="1"/>
</dbReference>
<evidence type="ECO:0000256" key="1">
    <source>
        <dbReference type="ARBA" id="ARBA00008276"/>
    </source>
</evidence>
<evidence type="ECO:0000256" key="7">
    <source>
        <dbReference type="PIRNR" id="PIRNR001563"/>
    </source>
</evidence>
<evidence type="ECO:0000256" key="5">
    <source>
        <dbReference type="ARBA" id="ARBA00022840"/>
    </source>
</evidence>
<dbReference type="STRING" id="1754192.A0A1Y1XG36"/>
<feature type="domain" description="Mur ligase central" evidence="8">
    <location>
        <begin position="29"/>
        <end position="245"/>
    </location>
</feature>
<dbReference type="SUPFAM" id="SSF53623">
    <property type="entry name" value="MurD-like peptide ligases, catalytic domain"/>
    <property type="match status" value="1"/>
</dbReference>
<dbReference type="UniPathway" id="UPA00850"/>
<gene>
    <name evidence="9" type="ORF">BCR32DRAFT_266161</name>
</gene>
<dbReference type="GO" id="GO:0006730">
    <property type="term" value="P:one-carbon metabolic process"/>
    <property type="evidence" value="ECO:0007669"/>
    <property type="project" value="UniProtKB-KW"/>
</dbReference>
<evidence type="ECO:0000256" key="3">
    <source>
        <dbReference type="ARBA" id="ARBA00022723"/>
    </source>
</evidence>
<evidence type="ECO:0000256" key="4">
    <source>
        <dbReference type="ARBA" id="ARBA00022741"/>
    </source>
</evidence>
<dbReference type="NCBIfam" id="TIGR01499">
    <property type="entry name" value="folC"/>
    <property type="match status" value="1"/>
</dbReference>
<accession>A0A1Y1XG36</accession>
<evidence type="ECO:0000313" key="9">
    <source>
        <dbReference type="EMBL" id="ORX84720.1"/>
    </source>
</evidence>
<dbReference type="GO" id="GO:0005739">
    <property type="term" value="C:mitochondrion"/>
    <property type="evidence" value="ECO:0007669"/>
    <property type="project" value="TreeGrafter"/>
</dbReference>
<dbReference type="PIRSF" id="PIRSF001563">
    <property type="entry name" value="Folylpolyglu_synth"/>
    <property type="match status" value="1"/>
</dbReference>
<name>A0A1Y1XG36_9FUNG</name>
<comment type="caution">
    <text evidence="9">The sequence shown here is derived from an EMBL/GenBank/DDBJ whole genome shotgun (WGS) entry which is preliminary data.</text>
</comment>
<dbReference type="EMBL" id="MCFG01000047">
    <property type="protein sequence ID" value="ORX84720.1"/>
    <property type="molecule type" value="Genomic_DNA"/>
</dbReference>
<dbReference type="GO" id="GO:0004326">
    <property type="term" value="F:tetrahydrofolylpolyglutamate synthase activity"/>
    <property type="evidence" value="ECO:0007669"/>
    <property type="project" value="InterPro"/>
</dbReference>
<keyword evidence="3" id="KW-0479">Metal-binding</keyword>
<dbReference type="GO" id="GO:0008841">
    <property type="term" value="F:dihydrofolate synthase activity"/>
    <property type="evidence" value="ECO:0007669"/>
    <property type="project" value="UniProtKB-EC"/>
</dbReference>
<dbReference type="InterPro" id="IPR001645">
    <property type="entry name" value="Folylpolyglutamate_synth"/>
</dbReference>
<evidence type="ECO:0000259" key="8">
    <source>
        <dbReference type="Pfam" id="PF08245"/>
    </source>
</evidence>
<dbReference type="InterPro" id="IPR036565">
    <property type="entry name" value="Mur-like_cat_sf"/>
</dbReference>
<dbReference type="SUPFAM" id="SSF53244">
    <property type="entry name" value="MurD-like peptide ligases, peptide-binding domain"/>
    <property type="match status" value="1"/>
</dbReference>
<comment type="pathway">
    <text evidence="7">Cofactor biosynthesis; tetrahydrofolylpolyglutamate biosynthesis.</text>
</comment>
<reference evidence="9 10" key="1">
    <citation type="submission" date="2016-08" db="EMBL/GenBank/DDBJ databases">
        <title>A Parts List for Fungal Cellulosomes Revealed by Comparative Genomics.</title>
        <authorList>
            <consortium name="DOE Joint Genome Institute"/>
            <person name="Haitjema C.H."/>
            <person name="Gilmore S.P."/>
            <person name="Henske J.K."/>
            <person name="Solomon K.V."/>
            <person name="De Groot R."/>
            <person name="Kuo A."/>
            <person name="Mondo S.J."/>
            <person name="Salamov A.A."/>
            <person name="Labutti K."/>
            <person name="Zhao Z."/>
            <person name="Chiniquy J."/>
            <person name="Barry K."/>
            <person name="Brewer H.M."/>
            <person name="Purvine S.O."/>
            <person name="Wright A.T."/>
            <person name="Boxma B."/>
            <person name="Van Alen T."/>
            <person name="Hackstein J.H."/>
            <person name="Baker S.E."/>
            <person name="Grigoriev I.V."/>
            <person name="O'Malley M.A."/>
        </authorList>
    </citation>
    <scope>NUCLEOTIDE SEQUENCE [LARGE SCALE GENOMIC DNA]</scope>
    <source>
        <strain evidence="9 10">S4</strain>
    </source>
</reference>
<dbReference type="PROSITE" id="PS01011">
    <property type="entry name" value="FOLYLPOLYGLU_SYNT_1"/>
    <property type="match status" value="1"/>
</dbReference>
<evidence type="ECO:0000313" key="10">
    <source>
        <dbReference type="Proteomes" id="UP000193944"/>
    </source>
</evidence>
<dbReference type="Proteomes" id="UP000193944">
    <property type="component" value="Unassembled WGS sequence"/>
</dbReference>
<evidence type="ECO:0000256" key="6">
    <source>
        <dbReference type="ARBA" id="ARBA00022842"/>
    </source>
</evidence>
<dbReference type="Pfam" id="PF08245">
    <property type="entry name" value="Mur_ligase_M"/>
    <property type="match status" value="1"/>
</dbReference>
<protein>
    <recommendedName>
        <fullName evidence="7">Dihydrofolate synthetase</fullName>
        <ecNumber evidence="7">6.3.2.12</ecNumber>
    </recommendedName>
</protein>
<comment type="catalytic activity">
    <reaction evidence="7">
        <text>7,8-dihydropteroate + L-glutamate + ATP = 7,8-dihydrofolate + ADP + phosphate + H(+)</text>
        <dbReference type="Rhea" id="RHEA:23584"/>
        <dbReference type="ChEBI" id="CHEBI:15378"/>
        <dbReference type="ChEBI" id="CHEBI:17839"/>
        <dbReference type="ChEBI" id="CHEBI:29985"/>
        <dbReference type="ChEBI" id="CHEBI:30616"/>
        <dbReference type="ChEBI" id="CHEBI:43474"/>
        <dbReference type="ChEBI" id="CHEBI:57451"/>
        <dbReference type="ChEBI" id="CHEBI:456216"/>
        <dbReference type="EC" id="6.3.2.12"/>
    </reaction>
</comment>
<dbReference type="InterPro" id="IPR036615">
    <property type="entry name" value="Mur_ligase_C_dom_sf"/>
</dbReference>
<comment type="similarity">
    <text evidence="1 7">Belongs to the folylpolyglutamate synthase family.</text>
</comment>
<dbReference type="InterPro" id="IPR018109">
    <property type="entry name" value="Folylpolyglutamate_synth_CS"/>
</dbReference>
<dbReference type="GO" id="GO:0005829">
    <property type="term" value="C:cytosol"/>
    <property type="evidence" value="ECO:0007669"/>
    <property type="project" value="TreeGrafter"/>
</dbReference>
<keyword evidence="4 7" id="KW-0547">Nucleotide-binding</keyword>
<sequence length="463" mass="52292">MSIKIGLERSIKLLQLIGNPQNNFKIIHVGGTNGKGSISSFIGSMLNSCSLKIGRYNSPHFIHEYDSIRIHEKTISKQCYDKAREIVVQANNTHNLKASQFELLTATAFLCFSMEKVDVAIIEVGLGGRLDATNVCSNSLASVFSSIGIDHQTFLGNTVEEIASEKSGIIKDNVPVIIAPQFYKSAKEILCHQAEEHHSPCYLVSTSRKHPTKPNWAINTFFGQDFEYPLPLQGGFQLDNSAVAVKTVEIVIKQLIEQKIKPFSSISSYQENKKSIDEKLIKGLSEVKWPGRLEWLVHPKCGKVLLDGAHNVDCAIALKRYIDEYLENLKKLNSKDKDNYSRPIQWIFGMTQGKDLDKVLDILVSPEDSVFCVPFRQPEQMTWIYCTPPNTIKETLVNKYKQQFSESELNEKYKTFNNVLDAFEELKEVREKRIQKDGTTPLVVVCGSLYLVADIYQSLLLAY</sequence>
<keyword evidence="10" id="KW-1185">Reference proteome</keyword>
<dbReference type="OrthoDB" id="5212574at2759"/>
<dbReference type="Gene3D" id="3.90.190.20">
    <property type="entry name" value="Mur ligase, C-terminal domain"/>
    <property type="match status" value="1"/>
</dbReference>
<proteinExistence type="inferred from homology"/>
<dbReference type="Gene3D" id="3.40.1190.10">
    <property type="entry name" value="Mur-like, catalytic domain"/>
    <property type="match status" value="1"/>
</dbReference>